<dbReference type="EMBL" id="CAAJGR010000074">
    <property type="protein sequence ID" value="VHO02737.1"/>
    <property type="molecule type" value="Genomic_DNA"/>
</dbReference>
<sequence length="50" mass="5875">MLPIKPGYWVMSDSKHRLQLEPGDNQSQQARVETENLRRFEINDTDPIGY</sequence>
<name>A0A486XMX1_9GAMM</name>
<evidence type="ECO:0000313" key="1">
    <source>
        <dbReference type="EMBL" id="VHO02737.1"/>
    </source>
</evidence>
<proteinExistence type="predicted"/>
<organism evidence="1">
    <name type="scientific">Rheinheimera sp. BAL341</name>
    <dbReference type="NCBI Taxonomy" id="1708203"/>
    <lineage>
        <taxon>Bacteria</taxon>
        <taxon>Pseudomonadati</taxon>
        <taxon>Pseudomonadota</taxon>
        <taxon>Gammaproteobacteria</taxon>
        <taxon>Chromatiales</taxon>
        <taxon>Chromatiaceae</taxon>
        <taxon>Rheinheimera</taxon>
    </lineage>
</organism>
<reference evidence="1" key="1">
    <citation type="submission" date="2019-04" db="EMBL/GenBank/DDBJ databases">
        <authorList>
            <person name="Brambilla D."/>
        </authorList>
    </citation>
    <scope>NUCLEOTIDE SEQUENCE</scope>
    <source>
        <strain evidence="1">BAL1</strain>
    </source>
</reference>
<dbReference type="AlphaFoldDB" id="A0A486XMX1"/>
<gene>
    <name evidence="1" type="ORF">BAL341_982</name>
</gene>
<protein>
    <submittedName>
        <fullName evidence="1">Uncharacterized protein</fullName>
    </submittedName>
</protein>
<accession>A0A486XMX1</accession>